<protein>
    <submittedName>
        <fullName evidence="3">Sporulation related domain-containing protein</fullName>
    </submittedName>
</protein>
<dbReference type="PROSITE" id="PS51724">
    <property type="entry name" value="SPOR"/>
    <property type="match status" value="1"/>
</dbReference>
<dbReference type="Gene3D" id="3.30.70.1070">
    <property type="entry name" value="Sporulation related repeat"/>
    <property type="match status" value="1"/>
</dbReference>
<dbReference type="Pfam" id="PF05036">
    <property type="entry name" value="SPOR"/>
    <property type="match status" value="1"/>
</dbReference>
<feature type="chain" id="PRO_5022156876" evidence="1">
    <location>
        <begin position="23"/>
        <end position="179"/>
    </location>
</feature>
<dbReference type="EMBL" id="FXTP01000007">
    <property type="protein sequence ID" value="SMO66763.1"/>
    <property type="molecule type" value="Genomic_DNA"/>
</dbReference>
<dbReference type="RefSeq" id="WP_185957238.1">
    <property type="nucleotide sequence ID" value="NZ_FXTP01000007.1"/>
</dbReference>
<evidence type="ECO:0000313" key="4">
    <source>
        <dbReference type="Proteomes" id="UP000317557"/>
    </source>
</evidence>
<organism evidence="3 4">
    <name type="scientific">Gracilimonas mengyeensis</name>
    <dbReference type="NCBI Taxonomy" id="1302730"/>
    <lineage>
        <taxon>Bacteria</taxon>
        <taxon>Pseudomonadati</taxon>
        <taxon>Balneolota</taxon>
        <taxon>Balneolia</taxon>
        <taxon>Balneolales</taxon>
        <taxon>Balneolaceae</taxon>
        <taxon>Gracilimonas</taxon>
    </lineage>
</organism>
<proteinExistence type="predicted"/>
<feature type="domain" description="SPOR" evidence="2">
    <location>
        <begin position="80"/>
        <end position="166"/>
    </location>
</feature>
<evidence type="ECO:0000259" key="2">
    <source>
        <dbReference type="PROSITE" id="PS51724"/>
    </source>
</evidence>
<dbReference type="SUPFAM" id="SSF110997">
    <property type="entry name" value="Sporulation related repeat"/>
    <property type="match status" value="1"/>
</dbReference>
<reference evidence="3 4" key="1">
    <citation type="submission" date="2017-05" db="EMBL/GenBank/DDBJ databases">
        <authorList>
            <person name="Varghese N."/>
            <person name="Submissions S."/>
        </authorList>
    </citation>
    <scope>NUCLEOTIDE SEQUENCE [LARGE SCALE GENOMIC DNA]</scope>
    <source>
        <strain evidence="3 4">DSM 21985</strain>
    </source>
</reference>
<dbReference type="Proteomes" id="UP000317557">
    <property type="component" value="Unassembled WGS sequence"/>
</dbReference>
<dbReference type="AlphaFoldDB" id="A0A521D4X4"/>
<gene>
    <name evidence="3" type="ORF">SAMN06265219_107117</name>
</gene>
<name>A0A521D4X4_9BACT</name>
<keyword evidence="4" id="KW-1185">Reference proteome</keyword>
<accession>A0A521D4X4</accession>
<sequence>MNYFKYLVLSTFLLIGIAGCSASEKTVSDDQKGPQEEYTISEEENSYLSDYRSRLSDTYANRENVIPQNFQRIRTQQQERDLYEGYRVQIYSGEEVSRADMVAAKFRQWADSTFTGYQPETYVFFRTPYYRVHVGDFHDRDRALALSNMIKKIYEDAWVVYDRVTPEKVPADSIRISTQ</sequence>
<dbReference type="PROSITE" id="PS51257">
    <property type="entry name" value="PROKAR_LIPOPROTEIN"/>
    <property type="match status" value="1"/>
</dbReference>
<keyword evidence="1" id="KW-0732">Signal</keyword>
<dbReference type="GO" id="GO:0042834">
    <property type="term" value="F:peptidoglycan binding"/>
    <property type="evidence" value="ECO:0007669"/>
    <property type="project" value="InterPro"/>
</dbReference>
<dbReference type="InterPro" id="IPR036680">
    <property type="entry name" value="SPOR-like_sf"/>
</dbReference>
<evidence type="ECO:0000256" key="1">
    <source>
        <dbReference type="SAM" id="SignalP"/>
    </source>
</evidence>
<dbReference type="InterPro" id="IPR007730">
    <property type="entry name" value="SPOR-like_dom"/>
</dbReference>
<feature type="signal peptide" evidence="1">
    <location>
        <begin position="1"/>
        <end position="22"/>
    </location>
</feature>
<evidence type="ECO:0000313" key="3">
    <source>
        <dbReference type="EMBL" id="SMO66763.1"/>
    </source>
</evidence>